<feature type="domain" description="Carbohydrate kinase PfkB" evidence="1">
    <location>
        <begin position="323"/>
        <end position="409"/>
    </location>
</feature>
<dbReference type="SUPFAM" id="SSF53613">
    <property type="entry name" value="Ribokinase-like"/>
    <property type="match status" value="1"/>
</dbReference>
<evidence type="ECO:0000313" key="2">
    <source>
        <dbReference type="EMBL" id="MBU3849354.1"/>
    </source>
</evidence>
<dbReference type="EMBL" id="JAHLFV010000049">
    <property type="protein sequence ID" value="MBU3849354.1"/>
    <property type="molecule type" value="Genomic_DNA"/>
</dbReference>
<keyword evidence="2" id="KW-0808">Transferase</keyword>
<dbReference type="InterPro" id="IPR011611">
    <property type="entry name" value="PfkB_dom"/>
</dbReference>
<reference evidence="2" key="2">
    <citation type="submission" date="2021-04" db="EMBL/GenBank/DDBJ databases">
        <authorList>
            <person name="Gilroy R."/>
        </authorList>
    </citation>
    <scope>NUCLEOTIDE SEQUENCE</scope>
    <source>
        <strain evidence="2">Gambia15-2214</strain>
    </source>
</reference>
<protein>
    <submittedName>
        <fullName evidence="2">Carbohydrate kinase family protein</fullName>
    </submittedName>
</protein>
<dbReference type="Gene3D" id="3.40.1190.20">
    <property type="match status" value="1"/>
</dbReference>
<evidence type="ECO:0000259" key="1">
    <source>
        <dbReference type="Pfam" id="PF00294"/>
    </source>
</evidence>
<dbReference type="Proteomes" id="UP000823914">
    <property type="component" value="Unassembled WGS sequence"/>
</dbReference>
<sequence>MRLYGIGRALVDFFPQWENPSERQTFENILLQLYSQNQGRPLHIEERDFDRILKRFSDTGNCTFLQEVGGTCTNILKTVTHLISDTAHEADESSIHTFFTGTVGGSSVPPRPNFLGKRPDTAAIPETLSDTTTEALSTERKTLYRDPLALFFQKELGLYGIQSVLRMEQGSTGRCLVVPAIKVSTPAPATKVSTPVPERDATPTATAWIAAVSPGVSPSITREQIVLQELQSADCCVIEGMQLGNPALDALLQEEVLQKEKYLAIACGTPWGAKAAAHFIQQYCIGTRAQKYKLMVFCNDAEGRTMEEAGINFFRLTENPMWLFVVTHDCGGSSVYFNRRHYYQEAVTPTKQIVDSTGAGDVFAGTCLACWAHNIATSEPLTASHITNALREASYKASLILQYPLCQTSFL</sequence>
<proteinExistence type="predicted"/>
<dbReference type="InterPro" id="IPR029056">
    <property type="entry name" value="Ribokinase-like"/>
</dbReference>
<keyword evidence="2" id="KW-0418">Kinase</keyword>
<dbReference type="Pfam" id="PF00294">
    <property type="entry name" value="PfkB"/>
    <property type="match status" value="1"/>
</dbReference>
<gene>
    <name evidence="2" type="ORF">IAA16_02175</name>
</gene>
<accession>A0A9E2L069</accession>
<dbReference type="AlphaFoldDB" id="A0A9E2L069"/>
<reference evidence="2" key="1">
    <citation type="journal article" date="2021" name="PeerJ">
        <title>Extensive microbial diversity within the chicken gut microbiome revealed by metagenomics and culture.</title>
        <authorList>
            <person name="Gilroy R."/>
            <person name="Ravi A."/>
            <person name="Getino M."/>
            <person name="Pursley I."/>
            <person name="Horton D.L."/>
            <person name="Alikhan N.F."/>
            <person name="Baker D."/>
            <person name="Gharbi K."/>
            <person name="Hall N."/>
            <person name="Watson M."/>
            <person name="Adriaenssens E.M."/>
            <person name="Foster-Nyarko E."/>
            <person name="Jarju S."/>
            <person name="Secka A."/>
            <person name="Antonio M."/>
            <person name="Oren A."/>
            <person name="Chaudhuri R.R."/>
            <person name="La Ragione R."/>
            <person name="Hildebrand F."/>
            <person name="Pallen M.J."/>
        </authorList>
    </citation>
    <scope>NUCLEOTIDE SEQUENCE</scope>
    <source>
        <strain evidence="2">Gambia15-2214</strain>
    </source>
</reference>
<comment type="caution">
    <text evidence="2">The sequence shown here is derived from an EMBL/GenBank/DDBJ whole genome shotgun (WGS) entry which is preliminary data.</text>
</comment>
<evidence type="ECO:0000313" key="3">
    <source>
        <dbReference type="Proteomes" id="UP000823914"/>
    </source>
</evidence>
<name>A0A9E2L069_9SPIR</name>
<dbReference type="GO" id="GO:0016301">
    <property type="term" value="F:kinase activity"/>
    <property type="evidence" value="ECO:0007669"/>
    <property type="project" value="UniProtKB-KW"/>
</dbReference>
<organism evidence="2 3">
    <name type="scientific">Candidatus Treponema excrementipullorum</name>
    <dbReference type="NCBI Taxonomy" id="2838768"/>
    <lineage>
        <taxon>Bacteria</taxon>
        <taxon>Pseudomonadati</taxon>
        <taxon>Spirochaetota</taxon>
        <taxon>Spirochaetia</taxon>
        <taxon>Spirochaetales</taxon>
        <taxon>Treponemataceae</taxon>
        <taxon>Treponema</taxon>
    </lineage>
</organism>